<dbReference type="Pfam" id="PF25567">
    <property type="entry name" value="TPR_SYO1"/>
    <property type="match status" value="1"/>
</dbReference>
<evidence type="ECO:0000313" key="4">
    <source>
        <dbReference type="EMBL" id="QPG77368.1"/>
    </source>
</evidence>
<dbReference type="PANTHER" id="PTHR13347:SF1">
    <property type="entry name" value="HEAT REPEAT-CONTAINING PROTEIN 3"/>
    <property type="match status" value="1"/>
</dbReference>
<dbReference type="OrthoDB" id="288703at2759"/>
<evidence type="ECO:0000256" key="2">
    <source>
        <dbReference type="SAM" id="MobiDB-lite"/>
    </source>
</evidence>
<evidence type="ECO:0000259" key="3">
    <source>
        <dbReference type="Pfam" id="PF25567"/>
    </source>
</evidence>
<dbReference type="GeneID" id="62198181"/>
<dbReference type="InterPro" id="IPR057990">
    <property type="entry name" value="TPR_SYO1"/>
</dbReference>
<dbReference type="GO" id="GO:0042273">
    <property type="term" value="P:ribosomal large subunit biogenesis"/>
    <property type="evidence" value="ECO:0007669"/>
    <property type="project" value="TreeGrafter"/>
</dbReference>
<feature type="compositionally biased region" description="Basic residues" evidence="2">
    <location>
        <begin position="1"/>
        <end position="16"/>
    </location>
</feature>
<proteinExistence type="inferred from homology"/>
<dbReference type="PANTHER" id="PTHR13347">
    <property type="entry name" value="HEAT REPEAT-CONTAINING PROTEIN 3"/>
    <property type="match status" value="1"/>
</dbReference>
<dbReference type="RefSeq" id="XP_038780933.1">
    <property type="nucleotide sequence ID" value="XM_038925005.1"/>
</dbReference>
<dbReference type="Gene3D" id="1.25.10.10">
    <property type="entry name" value="Leucine-rich Repeat Variant"/>
    <property type="match status" value="1"/>
</dbReference>
<organism evidence="4 5">
    <name type="scientific">Eeniella nana</name>
    <name type="common">Yeast</name>
    <name type="synonym">Brettanomyces nanus</name>
    <dbReference type="NCBI Taxonomy" id="13502"/>
    <lineage>
        <taxon>Eukaryota</taxon>
        <taxon>Fungi</taxon>
        <taxon>Dikarya</taxon>
        <taxon>Ascomycota</taxon>
        <taxon>Saccharomycotina</taxon>
        <taxon>Pichiomycetes</taxon>
        <taxon>Pichiales</taxon>
        <taxon>Pichiaceae</taxon>
        <taxon>Brettanomyces</taxon>
    </lineage>
</organism>
<accession>A0A875S912</accession>
<feature type="region of interest" description="Disordered" evidence="2">
    <location>
        <begin position="1"/>
        <end position="40"/>
    </location>
</feature>
<dbReference type="InterPro" id="IPR016024">
    <property type="entry name" value="ARM-type_fold"/>
</dbReference>
<dbReference type="AlphaFoldDB" id="A0A875S912"/>
<evidence type="ECO:0000313" key="5">
    <source>
        <dbReference type="Proteomes" id="UP000662931"/>
    </source>
</evidence>
<dbReference type="InterPro" id="IPR052616">
    <property type="entry name" value="SYO1-like"/>
</dbReference>
<reference evidence="4" key="1">
    <citation type="submission" date="2020-10" db="EMBL/GenBank/DDBJ databases">
        <authorList>
            <person name="Roach M.J.R."/>
        </authorList>
    </citation>
    <scope>NUCLEOTIDE SEQUENCE</scope>
    <source>
        <strain evidence="4">CBS 1945</strain>
    </source>
</reference>
<comment type="similarity">
    <text evidence="1">Belongs to the nuclear import and ribosome assembly adapter family.</text>
</comment>
<dbReference type="GO" id="GO:0051082">
    <property type="term" value="F:unfolded protein binding"/>
    <property type="evidence" value="ECO:0007669"/>
    <property type="project" value="TreeGrafter"/>
</dbReference>
<keyword evidence="5" id="KW-1185">Reference proteome</keyword>
<dbReference type="SUPFAM" id="SSF48371">
    <property type="entry name" value="ARM repeat"/>
    <property type="match status" value="2"/>
</dbReference>
<protein>
    <recommendedName>
        <fullName evidence="3">SYO1-like TPR repeats domain-containing protein</fullName>
    </recommendedName>
</protein>
<dbReference type="KEGG" id="bnn:FOA43_004781"/>
<dbReference type="GO" id="GO:0006606">
    <property type="term" value="P:protein import into nucleus"/>
    <property type="evidence" value="ECO:0007669"/>
    <property type="project" value="TreeGrafter"/>
</dbReference>
<dbReference type="Proteomes" id="UP000662931">
    <property type="component" value="Chromosome 4"/>
</dbReference>
<dbReference type="InterPro" id="IPR011989">
    <property type="entry name" value="ARM-like"/>
</dbReference>
<dbReference type="EMBL" id="CP064815">
    <property type="protein sequence ID" value="QPG77368.1"/>
    <property type="molecule type" value="Genomic_DNA"/>
</dbReference>
<evidence type="ECO:0000256" key="1">
    <source>
        <dbReference type="ARBA" id="ARBA00049983"/>
    </source>
</evidence>
<feature type="domain" description="SYO1-like TPR repeats" evidence="3">
    <location>
        <begin position="387"/>
        <end position="627"/>
    </location>
</feature>
<gene>
    <name evidence="4" type="ORF">FOA43_004781</name>
</gene>
<name>A0A875S912_EENNA</name>
<sequence>MGKLKRTSKLAQRRQKDKQLQKNGSSTGKGHPHHKRDRNDVKEMQKVAPLMTNLTSSSQNARSMAVNSITLLCDNDAELRKIFLKNDLVKIILTKLLHDTNDDIVVDSYGLLRNLMIDEGYSLCMHLWRSDLWTLLESSFKKAIESLPHLNDDKVTKVGKELLVNFIDNLIGCCDSLCSELPLKLFEDTILEKLQECGILKFIFELVKQKPNGRLLLNSLEFLYDLATISYKFISVIANDGDDIGVLNDISDVSNVGKLSRAYLIGILLQVMEYKEEVSDRRKLVDQILIPLSQIYEKDINLKATVDQLNLSYKSNPTAEESRQLGLAKDNFNTLDLILDLYSSVIEMVGENYESGKADPAADFFNNQLKQFLFDMIESNFKDDKVLTCLNNLCIFDASNHLVDQKLLQFLDQVQQLLSEKFTQLLDSTDISNESLEEVNQLLNFYNSFTDMEDVSRWNVNADQMAKLTQLSGVISSKVEAGDVDALNFLQFNQFLIMYIGKISKNCDDLEITKGIVKFLVDEKFLKYLTLYGTFKNAEQLHNKLGYLIEDTLNLAINAIFDVFDDDYSYNRPIFHEGGLLQVLKDHKDELKRVYKYIDKNVNPQVKKRTQETMENLVRFIEYKETEL</sequence>